<evidence type="ECO:0000313" key="3">
    <source>
        <dbReference type="EMBL" id="RSI79324.1"/>
    </source>
</evidence>
<dbReference type="Gene3D" id="3.10.20.90">
    <property type="entry name" value="Phosphatidylinositol 3-kinase Catalytic Subunit, Chain A, domain 1"/>
    <property type="match status" value="1"/>
</dbReference>
<dbReference type="AlphaFoldDB" id="A0A081QRM5"/>
<name>A0A081QRM5_STRMT</name>
<dbReference type="Proteomes" id="UP000277742">
    <property type="component" value="Unassembled WGS sequence"/>
</dbReference>
<dbReference type="Proteomes" id="UP000028089">
    <property type="component" value="Unassembled WGS sequence"/>
</dbReference>
<gene>
    <name evidence="3" type="ORF">D8855_08755</name>
    <name evidence="2" type="ORF">D8865_09630</name>
    <name evidence="1" type="ORF">SK578_0442</name>
</gene>
<evidence type="ECO:0000313" key="1">
    <source>
        <dbReference type="EMBL" id="KEQ45598.1"/>
    </source>
</evidence>
<evidence type="ECO:0000313" key="5">
    <source>
        <dbReference type="Proteomes" id="UP000277742"/>
    </source>
</evidence>
<comment type="caution">
    <text evidence="1">The sequence shown here is derived from an EMBL/GenBank/DDBJ whole genome shotgun (WGS) entry which is preliminary data.</text>
</comment>
<dbReference type="EMBL" id="RJNH01000015">
    <property type="protein sequence ID" value="RSI59136.1"/>
    <property type="molecule type" value="Genomic_DNA"/>
</dbReference>
<organism evidence="1 4">
    <name type="scientific">Streptococcus mitis</name>
    <dbReference type="NCBI Taxonomy" id="28037"/>
    <lineage>
        <taxon>Bacteria</taxon>
        <taxon>Bacillati</taxon>
        <taxon>Bacillota</taxon>
        <taxon>Bacilli</taxon>
        <taxon>Lactobacillales</taxon>
        <taxon>Streptococcaceae</taxon>
        <taxon>Streptococcus</taxon>
        <taxon>Streptococcus mitis group</taxon>
    </lineage>
</organism>
<evidence type="ECO:0000313" key="2">
    <source>
        <dbReference type="EMBL" id="RSI59136.1"/>
    </source>
</evidence>
<proteinExistence type="predicted"/>
<reference evidence="5 6" key="2">
    <citation type="submission" date="2018-11" db="EMBL/GenBank/DDBJ databases">
        <title>Species Designations Belie Phenotypic and Genotypic Heterogeneity in Oral Streptococci.</title>
        <authorList>
            <person name="Velsko I."/>
        </authorList>
    </citation>
    <scope>NUCLEOTIDE SEQUENCE [LARGE SCALE GENOMIC DNA]</scope>
    <source>
        <strain evidence="3 5">BCA12</strain>
        <strain evidence="2 6">BCC15</strain>
    </source>
</reference>
<sequence>MEEYINISLDCSPFLSKILDLRVPTELTIKELIQIVSDAYGIGIKVMNPSVRNQQSGEILASTSSLVLVKDGVLLNLERI</sequence>
<reference evidence="1 4" key="1">
    <citation type="submission" date="2014-05" db="EMBL/GenBank/DDBJ databases">
        <authorList>
            <person name="Daugherty S.C."/>
            <person name="Tallon L.J."/>
            <person name="Sadzewicz L."/>
            <person name="Kilian M."/>
            <person name="Tettelin H."/>
        </authorList>
    </citation>
    <scope>NUCLEOTIDE SEQUENCE [LARGE SCALE GENOMIC DNA]</scope>
    <source>
        <strain evidence="1 4">SK578</strain>
    </source>
</reference>
<dbReference type="EMBL" id="JPFY01000012">
    <property type="protein sequence ID" value="KEQ45598.1"/>
    <property type="molecule type" value="Genomic_DNA"/>
</dbReference>
<protein>
    <submittedName>
        <fullName evidence="2">YukD</fullName>
    </submittedName>
</protein>
<dbReference type="RefSeq" id="WP_042750271.1">
    <property type="nucleotide sequence ID" value="NZ_CAMHZR010000004.1"/>
</dbReference>
<evidence type="ECO:0000313" key="6">
    <source>
        <dbReference type="Proteomes" id="UP000278653"/>
    </source>
</evidence>
<dbReference type="EMBL" id="RJNR01000017">
    <property type="protein sequence ID" value="RSI79324.1"/>
    <property type="molecule type" value="Genomic_DNA"/>
</dbReference>
<dbReference type="Proteomes" id="UP000278653">
    <property type="component" value="Unassembled WGS sequence"/>
</dbReference>
<dbReference type="PATRIC" id="fig|28037.93.peg.421"/>
<accession>A0A081QRM5</accession>
<evidence type="ECO:0000313" key="4">
    <source>
        <dbReference type="Proteomes" id="UP000028089"/>
    </source>
</evidence>